<protein>
    <submittedName>
        <fullName evidence="5">Beta-ketoacyl synthase N-terminal-like domain-containing protein</fullName>
    </submittedName>
</protein>
<comment type="caution">
    <text evidence="5">The sequence shown here is derived from an EMBL/GenBank/DDBJ whole genome shotgun (WGS) entry which is preliminary data.</text>
</comment>
<keyword evidence="6" id="KW-1185">Reference proteome</keyword>
<organism evidence="5 6">
    <name type="scientific">Niabella digestorum</name>
    <dbReference type="NCBI Taxonomy" id="3117701"/>
    <lineage>
        <taxon>Bacteria</taxon>
        <taxon>Pseudomonadati</taxon>
        <taxon>Bacteroidota</taxon>
        <taxon>Chitinophagia</taxon>
        <taxon>Chitinophagales</taxon>
        <taxon>Chitinophagaceae</taxon>
        <taxon>Niabella</taxon>
    </lineage>
</organism>
<dbReference type="RefSeq" id="WP_330974734.1">
    <property type="nucleotide sequence ID" value="NZ_JAZGLY010000004.1"/>
</dbReference>
<sequence length="376" mass="40036">MKPVYVIANNIISPLGDTTEKNFSLLRQGVSSVRLHEAGNRSPIPFYASLFPETFWQHHHTTFTKFEYLLAQSVNKVLEQASVNPAHPKTGLILSSTKGNISLLEENAITPQLKAKISFTQSAKKIAKHFGFINTPVVISHACISGLVALITAKRMLEAGLYENVVVAGADIITRFILSGFQSFQAVSDAPCKPFDANRNGINLGEAAAAIVLSVHKPLNDAPILLAGGAVSNDANHISGPSRTGQELFFAISNAMQEGAVSAADIGFVSLHGTATVYNDDMESKAITLAELQQVPVNSIKGYYGHTLGAAGLLETVISICSLQENIMIPTKGYSTPGTAQQMNVCTVLQPIEQEACLKTASGFGGCNAAIVLKKQ</sequence>
<feature type="domain" description="Ketosynthase family 3 (KS3)" evidence="4">
    <location>
        <begin position="1"/>
        <end position="375"/>
    </location>
</feature>
<dbReference type="InterPro" id="IPR014030">
    <property type="entry name" value="Ketoacyl_synth_N"/>
</dbReference>
<dbReference type="Pfam" id="PF02801">
    <property type="entry name" value="Ketoacyl-synt_C"/>
    <property type="match status" value="1"/>
</dbReference>
<accession>A0ABU7RH53</accession>
<keyword evidence="2 3" id="KW-0808">Transferase</keyword>
<evidence type="ECO:0000313" key="6">
    <source>
        <dbReference type="Proteomes" id="UP001357452"/>
    </source>
</evidence>
<evidence type="ECO:0000256" key="1">
    <source>
        <dbReference type="ARBA" id="ARBA00008467"/>
    </source>
</evidence>
<dbReference type="SUPFAM" id="SSF53901">
    <property type="entry name" value="Thiolase-like"/>
    <property type="match status" value="1"/>
</dbReference>
<dbReference type="Pfam" id="PF00109">
    <property type="entry name" value="ketoacyl-synt"/>
    <property type="match status" value="1"/>
</dbReference>
<evidence type="ECO:0000259" key="4">
    <source>
        <dbReference type="PROSITE" id="PS52004"/>
    </source>
</evidence>
<dbReference type="Gene3D" id="3.40.47.10">
    <property type="match status" value="1"/>
</dbReference>
<comment type="similarity">
    <text evidence="1 3">Belongs to the thiolase-like superfamily. Beta-ketoacyl-ACP synthases family.</text>
</comment>
<dbReference type="InterPro" id="IPR014031">
    <property type="entry name" value="Ketoacyl_synth_C"/>
</dbReference>
<evidence type="ECO:0000256" key="2">
    <source>
        <dbReference type="ARBA" id="ARBA00022679"/>
    </source>
</evidence>
<dbReference type="Proteomes" id="UP001357452">
    <property type="component" value="Unassembled WGS sequence"/>
</dbReference>
<dbReference type="InterPro" id="IPR020615">
    <property type="entry name" value="Thiolase_acyl_enz_int_AS"/>
</dbReference>
<name>A0ABU7RH53_9BACT</name>
<evidence type="ECO:0000256" key="3">
    <source>
        <dbReference type="RuleBase" id="RU003694"/>
    </source>
</evidence>
<dbReference type="PANTHER" id="PTHR11712:SF320">
    <property type="entry name" value="BETA-KETOACYL SYNTHASE"/>
    <property type="match status" value="1"/>
</dbReference>
<dbReference type="PROSITE" id="PS52004">
    <property type="entry name" value="KS3_2"/>
    <property type="match status" value="1"/>
</dbReference>
<dbReference type="InterPro" id="IPR016039">
    <property type="entry name" value="Thiolase-like"/>
</dbReference>
<dbReference type="PANTHER" id="PTHR11712">
    <property type="entry name" value="POLYKETIDE SYNTHASE-RELATED"/>
    <property type="match status" value="1"/>
</dbReference>
<dbReference type="InterPro" id="IPR000794">
    <property type="entry name" value="Beta-ketoacyl_synthase"/>
</dbReference>
<dbReference type="InterPro" id="IPR020841">
    <property type="entry name" value="PKS_Beta-ketoAc_synthase_dom"/>
</dbReference>
<reference evidence="5 6" key="1">
    <citation type="submission" date="2024-01" db="EMBL/GenBank/DDBJ databases">
        <title>Niabella digestum sp. nov., isolated from waste digestion system.</title>
        <authorList>
            <person name="Zhang L."/>
        </authorList>
    </citation>
    <scope>NUCLEOTIDE SEQUENCE [LARGE SCALE GENOMIC DNA]</scope>
    <source>
        <strain evidence="5 6">A18</strain>
    </source>
</reference>
<evidence type="ECO:0000313" key="5">
    <source>
        <dbReference type="EMBL" id="MEE6187325.1"/>
    </source>
</evidence>
<dbReference type="EMBL" id="JAZGLY010000004">
    <property type="protein sequence ID" value="MEE6187325.1"/>
    <property type="molecule type" value="Genomic_DNA"/>
</dbReference>
<dbReference type="PROSITE" id="PS00098">
    <property type="entry name" value="THIOLASE_1"/>
    <property type="match status" value="1"/>
</dbReference>
<dbReference type="SMART" id="SM00825">
    <property type="entry name" value="PKS_KS"/>
    <property type="match status" value="1"/>
</dbReference>
<proteinExistence type="inferred from homology"/>
<gene>
    <name evidence="5" type="ORF">V2H41_08575</name>
</gene>